<proteinExistence type="predicted"/>
<gene>
    <name evidence="5" type="ORF">UABAM_06130</name>
</gene>
<dbReference type="InterPro" id="IPR011990">
    <property type="entry name" value="TPR-like_helical_dom_sf"/>
</dbReference>
<evidence type="ECO:0000256" key="2">
    <source>
        <dbReference type="ARBA" id="ARBA00022803"/>
    </source>
</evidence>
<feature type="repeat" description="TPR" evidence="3">
    <location>
        <begin position="613"/>
        <end position="646"/>
    </location>
</feature>
<evidence type="ECO:0000256" key="4">
    <source>
        <dbReference type="SAM" id="SignalP"/>
    </source>
</evidence>
<feature type="repeat" description="TPR" evidence="3">
    <location>
        <begin position="579"/>
        <end position="612"/>
    </location>
</feature>
<dbReference type="AlphaFoldDB" id="A0A5S9IWA2"/>
<feature type="repeat" description="TPR" evidence="3">
    <location>
        <begin position="392"/>
        <end position="425"/>
    </location>
</feature>
<dbReference type="Pfam" id="PF13181">
    <property type="entry name" value="TPR_8"/>
    <property type="match status" value="2"/>
</dbReference>
<dbReference type="SUPFAM" id="SSF48452">
    <property type="entry name" value="TPR-like"/>
    <property type="match status" value="1"/>
</dbReference>
<feature type="repeat" description="TPR" evidence="3">
    <location>
        <begin position="459"/>
        <end position="492"/>
    </location>
</feature>
<accession>A0A5S9IWA2</accession>
<evidence type="ECO:0000313" key="6">
    <source>
        <dbReference type="Proteomes" id="UP000326354"/>
    </source>
</evidence>
<feature type="repeat" description="TPR" evidence="3">
    <location>
        <begin position="493"/>
        <end position="526"/>
    </location>
</feature>
<dbReference type="Pfam" id="PF13432">
    <property type="entry name" value="TPR_16"/>
    <property type="match status" value="2"/>
</dbReference>
<dbReference type="Proteomes" id="UP000326354">
    <property type="component" value="Chromosome"/>
</dbReference>
<feature type="repeat" description="TPR" evidence="3">
    <location>
        <begin position="545"/>
        <end position="578"/>
    </location>
</feature>
<keyword evidence="4" id="KW-0732">Signal</keyword>
<protein>
    <recommendedName>
        <fullName evidence="7">UDP-N-acetylglucosamine--peptide N-acetylglucosaminyltransferase SPINDLY</fullName>
    </recommendedName>
</protein>
<keyword evidence="6" id="KW-1185">Reference proteome</keyword>
<dbReference type="PANTHER" id="PTHR44858:SF1">
    <property type="entry name" value="UDP-N-ACETYLGLUCOSAMINE--PEPTIDE N-ACETYLGLUCOSAMINYLTRANSFERASE SPINDLY-RELATED"/>
    <property type="match status" value="1"/>
</dbReference>
<reference evidence="5 6" key="1">
    <citation type="submission" date="2019-08" db="EMBL/GenBank/DDBJ databases">
        <title>Complete genome sequence of Candidatus Uab amorphum.</title>
        <authorList>
            <person name="Shiratori T."/>
            <person name="Suzuki S."/>
            <person name="Kakizawa Y."/>
            <person name="Ishida K."/>
        </authorList>
    </citation>
    <scope>NUCLEOTIDE SEQUENCE [LARGE SCALE GENOMIC DNA]</scope>
    <source>
        <strain evidence="5 6">SRT547</strain>
    </source>
</reference>
<dbReference type="PROSITE" id="PS50293">
    <property type="entry name" value="TPR_REGION"/>
    <property type="match status" value="2"/>
</dbReference>
<keyword evidence="1" id="KW-0677">Repeat</keyword>
<evidence type="ECO:0000313" key="5">
    <source>
        <dbReference type="EMBL" id="BBM87715.1"/>
    </source>
</evidence>
<organism evidence="5 6">
    <name type="scientific">Uabimicrobium amorphum</name>
    <dbReference type="NCBI Taxonomy" id="2596890"/>
    <lineage>
        <taxon>Bacteria</taxon>
        <taxon>Pseudomonadati</taxon>
        <taxon>Planctomycetota</taxon>
        <taxon>Candidatus Uabimicrobiia</taxon>
        <taxon>Candidatus Uabimicrobiales</taxon>
        <taxon>Candidatus Uabimicrobiaceae</taxon>
        <taxon>Candidatus Uabimicrobium</taxon>
    </lineage>
</organism>
<dbReference type="PANTHER" id="PTHR44858">
    <property type="entry name" value="TETRATRICOPEPTIDE REPEAT PROTEIN 6"/>
    <property type="match status" value="1"/>
</dbReference>
<dbReference type="PROSITE" id="PS50005">
    <property type="entry name" value="TPR"/>
    <property type="match status" value="6"/>
</dbReference>
<dbReference type="OrthoDB" id="9790037at2"/>
<dbReference type="KEGG" id="uam:UABAM_06130"/>
<dbReference type="Gene3D" id="1.25.40.10">
    <property type="entry name" value="Tetratricopeptide repeat domain"/>
    <property type="match status" value="5"/>
</dbReference>
<evidence type="ECO:0008006" key="7">
    <source>
        <dbReference type="Google" id="ProtNLM"/>
    </source>
</evidence>
<dbReference type="InterPro" id="IPR019734">
    <property type="entry name" value="TPR_rpt"/>
</dbReference>
<dbReference type="EMBL" id="AP019860">
    <property type="protein sequence ID" value="BBM87715.1"/>
    <property type="molecule type" value="Genomic_DNA"/>
</dbReference>
<dbReference type="RefSeq" id="WP_151971720.1">
    <property type="nucleotide sequence ID" value="NZ_AP019860.1"/>
</dbReference>
<keyword evidence="2 3" id="KW-0802">TPR repeat</keyword>
<feature type="chain" id="PRO_5024927733" description="UDP-N-acetylglucosamine--peptide N-acetylglucosaminyltransferase SPINDLY" evidence="4">
    <location>
        <begin position="20"/>
        <end position="719"/>
    </location>
</feature>
<name>A0A5S9IWA2_UABAM</name>
<dbReference type="InterPro" id="IPR050498">
    <property type="entry name" value="Ycf3"/>
</dbReference>
<feature type="signal peptide" evidence="4">
    <location>
        <begin position="1"/>
        <end position="19"/>
    </location>
</feature>
<evidence type="ECO:0000256" key="1">
    <source>
        <dbReference type="ARBA" id="ARBA00022737"/>
    </source>
</evidence>
<evidence type="ECO:0000256" key="3">
    <source>
        <dbReference type="PROSITE-ProRule" id="PRU00339"/>
    </source>
</evidence>
<dbReference type="SMART" id="SM00028">
    <property type="entry name" value="TPR"/>
    <property type="match status" value="10"/>
</dbReference>
<dbReference type="Pfam" id="PF00515">
    <property type="entry name" value="TPR_1"/>
    <property type="match status" value="1"/>
</dbReference>
<sequence length="719" mass="84308">MIKKLVLILSTVLAFHTIAAQEADTLFVMPLSLESKVQNAYHRSITTNLNKNLLKAAYQTKTYTVKPPKQAAEELKAQKLSPKKLRNIKYRTKHTAKISKLFSFILQGEIVFPVENELAISVRLIQTDNNAILKSTALRGRVDTLEKLANDIVAKILPSQDEVLENITKRYRKAFKQKKFDKAESLCNWALKIRPLNPSFLYLKARVLEKQQNYLNAQKYYKDARRMRYSKPQDINKALLRIRPYVQKSKRGYREELQSLFDEFDQFEKVNYARYIARAAARIQLNVKKVMPLQKIIDRATALQKDTKDFVVLMNKLHGSTFSDKRREQISNMRQHIKNFRQTQQEMIKELQKYAKYNRIFLDKCVELQSKKQYDKALFQAELSILVDAKDPKGYYYRGISLGKKYKHQQAVKSFSYAIERNPKYWEAFYNRGATYLALGNSAKAAEDFQRVLKIKKHAPTYYELGKIYNQQKKTKKAYEFFSKAIKEDPTLAGAYYERGKIHDKRNNFIEASEDYKKAMTLDRALAPKVSALYDKSNSYISQQAYIYLEMGQDYQQYGELQEAMNFYKKSLILNPKLYLAFLYQGQILHIQKKYKKAIESYKKAIVVAPEKSEIYKYRCISYLKLKAFEKAIEDVESALKYDPGLSDVYLLKGRAYEGLHKKTKNPSYIRLALQSYDLAVKLLPSKSHYYIQRAKIYRKLKRDEEAVQDEIYARNLKK</sequence>